<sequence length="102" mass="10714">MGNQVNISTGIVNTTVSNTLYSDNQLAVYQVDKVLLPPDIFRPSAPAPAPAKSKKKSSSPSDGPSSTPAKDTPQNSASVSLNIWTSSSLAALSSFLCYWIAL</sequence>
<keyword evidence="8" id="KW-1185">Reference proteome</keyword>
<dbReference type="EMBL" id="JAGGNH010000003">
    <property type="protein sequence ID" value="KAJ0979343.1"/>
    <property type="molecule type" value="Genomic_DNA"/>
</dbReference>
<evidence type="ECO:0000313" key="8">
    <source>
        <dbReference type="Proteomes" id="UP001085076"/>
    </source>
</evidence>
<keyword evidence="3" id="KW-0325">Glycoprotein</keyword>
<evidence type="ECO:0000256" key="4">
    <source>
        <dbReference type="ARBA" id="ARBA00022729"/>
    </source>
</evidence>
<dbReference type="Proteomes" id="UP001085076">
    <property type="component" value="Miscellaneous, Linkage group lg03"/>
</dbReference>
<dbReference type="PANTHER" id="PTHR32077">
    <property type="entry name" value="FASCICLIN-LIKE ARABINOGALACTAN PROTEIN"/>
    <property type="match status" value="1"/>
</dbReference>
<dbReference type="PANTHER" id="PTHR32077:SF65">
    <property type="entry name" value="FASCICLIN-LIKE ARABINOGALACTAN PROTEIN 11"/>
    <property type="match status" value="1"/>
</dbReference>
<gene>
    <name evidence="7" type="ORF">J5N97_014817</name>
</gene>
<evidence type="ECO:0000256" key="2">
    <source>
        <dbReference type="ARBA" id="ARBA00022475"/>
    </source>
</evidence>
<protein>
    <submittedName>
        <fullName evidence="7">Uncharacterized protein</fullName>
    </submittedName>
</protein>
<reference evidence="7" key="2">
    <citation type="journal article" date="2022" name="Hortic Res">
        <title>The genome of Dioscorea zingiberensis sheds light on the biosynthesis, origin and evolution of the medicinally important diosgenin saponins.</title>
        <authorList>
            <person name="Li Y."/>
            <person name="Tan C."/>
            <person name="Li Z."/>
            <person name="Guo J."/>
            <person name="Li S."/>
            <person name="Chen X."/>
            <person name="Wang C."/>
            <person name="Dai X."/>
            <person name="Yang H."/>
            <person name="Song W."/>
            <person name="Hou L."/>
            <person name="Xu J."/>
            <person name="Tong Z."/>
            <person name="Xu A."/>
            <person name="Yuan X."/>
            <person name="Wang W."/>
            <person name="Yang Q."/>
            <person name="Chen L."/>
            <person name="Sun Z."/>
            <person name="Wang K."/>
            <person name="Pan B."/>
            <person name="Chen J."/>
            <person name="Bao Y."/>
            <person name="Liu F."/>
            <person name="Qi X."/>
            <person name="Gang D.R."/>
            <person name="Wen J."/>
            <person name="Li J."/>
        </authorList>
    </citation>
    <scope>NUCLEOTIDE SEQUENCE</scope>
    <source>
        <strain evidence="7">Dzin_1.0</strain>
    </source>
</reference>
<reference evidence="7" key="1">
    <citation type="submission" date="2021-03" db="EMBL/GenBank/DDBJ databases">
        <authorList>
            <person name="Li Z."/>
            <person name="Yang C."/>
        </authorList>
    </citation>
    <scope>NUCLEOTIDE SEQUENCE</scope>
    <source>
        <strain evidence="7">Dzin_1.0</strain>
        <tissue evidence="7">Leaf</tissue>
    </source>
</reference>
<evidence type="ECO:0000256" key="6">
    <source>
        <dbReference type="SAM" id="MobiDB-lite"/>
    </source>
</evidence>
<keyword evidence="5" id="KW-0472">Membrane</keyword>
<feature type="compositionally biased region" description="Low complexity" evidence="6">
    <location>
        <begin position="58"/>
        <end position="69"/>
    </location>
</feature>
<proteinExistence type="predicted"/>
<feature type="region of interest" description="Disordered" evidence="6">
    <location>
        <begin position="42"/>
        <end position="77"/>
    </location>
</feature>
<keyword evidence="3" id="KW-0336">GPI-anchor</keyword>
<evidence type="ECO:0000256" key="5">
    <source>
        <dbReference type="ARBA" id="ARBA00023136"/>
    </source>
</evidence>
<dbReference type="InterPro" id="IPR045003">
    <property type="entry name" value="FLA_A"/>
</dbReference>
<dbReference type="GO" id="GO:0009834">
    <property type="term" value="P:plant-type secondary cell wall biogenesis"/>
    <property type="evidence" value="ECO:0007669"/>
    <property type="project" value="TreeGrafter"/>
</dbReference>
<organism evidence="7 8">
    <name type="scientific">Dioscorea zingiberensis</name>
    <dbReference type="NCBI Taxonomy" id="325984"/>
    <lineage>
        <taxon>Eukaryota</taxon>
        <taxon>Viridiplantae</taxon>
        <taxon>Streptophyta</taxon>
        <taxon>Embryophyta</taxon>
        <taxon>Tracheophyta</taxon>
        <taxon>Spermatophyta</taxon>
        <taxon>Magnoliopsida</taxon>
        <taxon>Liliopsida</taxon>
        <taxon>Dioscoreales</taxon>
        <taxon>Dioscoreaceae</taxon>
        <taxon>Dioscorea</taxon>
    </lineage>
</organism>
<dbReference type="AlphaFoldDB" id="A0A9D5CVV9"/>
<comment type="caution">
    <text evidence="7">The sequence shown here is derived from an EMBL/GenBank/DDBJ whole genome shotgun (WGS) entry which is preliminary data.</text>
</comment>
<dbReference type="OrthoDB" id="1747450at2759"/>
<dbReference type="GO" id="GO:0098552">
    <property type="term" value="C:side of membrane"/>
    <property type="evidence" value="ECO:0007669"/>
    <property type="project" value="UniProtKB-KW"/>
</dbReference>
<evidence type="ECO:0000256" key="3">
    <source>
        <dbReference type="ARBA" id="ARBA00022622"/>
    </source>
</evidence>
<evidence type="ECO:0000313" key="7">
    <source>
        <dbReference type="EMBL" id="KAJ0979343.1"/>
    </source>
</evidence>
<dbReference type="GO" id="GO:0005886">
    <property type="term" value="C:plasma membrane"/>
    <property type="evidence" value="ECO:0007669"/>
    <property type="project" value="UniProtKB-SubCell"/>
</dbReference>
<accession>A0A9D5CVV9</accession>
<keyword evidence="2" id="KW-1003">Cell membrane</keyword>
<name>A0A9D5CVV9_9LILI</name>
<keyword evidence="4" id="KW-0732">Signal</keyword>
<keyword evidence="3" id="KW-0449">Lipoprotein</keyword>
<comment type="subcellular location">
    <subcellularLocation>
        <location evidence="1">Cell membrane</location>
        <topology evidence="1">Lipid-anchor</topology>
        <topology evidence="1">GPI-anchor</topology>
    </subcellularLocation>
</comment>
<evidence type="ECO:0000256" key="1">
    <source>
        <dbReference type="ARBA" id="ARBA00004609"/>
    </source>
</evidence>